<dbReference type="RefSeq" id="WP_107277411.1">
    <property type="nucleotide sequence ID" value="NZ_PYOJ01000019.1"/>
</dbReference>
<dbReference type="InterPro" id="IPR047930">
    <property type="entry name" value="Transpos_IS6"/>
</dbReference>
<protein>
    <submittedName>
        <fullName evidence="5">IS6 family transposase</fullName>
    </submittedName>
</protein>
<keyword evidence="3" id="KW-0233">DNA recombination</keyword>
<dbReference type="PANTHER" id="PTHR35528:SF3">
    <property type="entry name" value="BLL1675 PROTEIN"/>
    <property type="match status" value="1"/>
</dbReference>
<evidence type="ECO:0000313" key="5">
    <source>
        <dbReference type="EMBL" id="PSV88272.1"/>
    </source>
</evidence>
<dbReference type="GO" id="GO:0006310">
    <property type="term" value="P:DNA recombination"/>
    <property type="evidence" value="ECO:0007669"/>
    <property type="project" value="UniProtKB-KW"/>
</dbReference>
<evidence type="ECO:0000256" key="3">
    <source>
        <dbReference type="ARBA" id="ARBA00023172"/>
    </source>
</evidence>
<accession>A0A2T3M7N1</accession>
<evidence type="ECO:0000256" key="2">
    <source>
        <dbReference type="ARBA" id="ARBA00023125"/>
    </source>
</evidence>
<dbReference type="InterPro" id="IPR032874">
    <property type="entry name" value="DDE_dom"/>
</dbReference>
<keyword evidence="1" id="KW-0815">Transposition</keyword>
<dbReference type="Proteomes" id="UP000240410">
    <property type="component" value="Unassembled WGS sequence"/>
</dbReference>
<dbReference type="GO" id="GO:0032196">
    <property type="term" value="P:transposition"/>
    <property type="evidence" value="ECO:0007669"/>
    <property type="project" value="UniProtKB-KW"/>
</dbReference>
<dbReference type="NCBIfam" id="NF033587">
    <property type="entry name" value="transpos_IS6"/>
    <property type="match status" value="1"/>
</dbReference>
<dbReference type="InterPro" id="IPR052183">
    <property type="entry name" value="IS_Transposase"/>
</dbReference>
<name>A0A2T3M7N1_PHOLE</name>
<dbReference type="PANTHER" id="PTHR35528">
    <property type="entry name" value="BLL1675 PROTEIN"/>
    <property type="match status" value="1"/>
</dbReference>
<dbReference type="OrthoDB" id="4315389at2"/>
<dbReference type="GO" id="GO:0003677">
    <property type="term" value="F:DNA binding"/>
    <property type="evidence" value="ECO:0007669"/>
    <property type="project" value="UniProtKB-KW"/>
</dbReference>
<reference evidence="5 6" key="1">
    <citation type="submission" date="2018-03" db="EMBL/GenBank/DDBJ databases">
        <title>Whole genome sequencing of Histamine producing bacteria.</title>
        <authorList>
            <person name="Butler K."/>
        </authorList>
    </citation>
    <scope>NUCLEOTIDE SEQUENCE [LARGE SCALE GENOMIC DNA]</scope>
    <source>
        <strain evidence="5 6">ATCC 33979</strain>
    </source>
</reference>
<dbReference type="AlphaFoldDB" id="A0A2T3M7N1"/>
<evidence type="ECO:0000313" key="6">
    <source>
        <dbReference type="Proteomes" id="UP000240410"/>
    </source>
</evidence>
<dbReference type="Pfam" id="PF13610">
    <property type="entry name" value="DDE_Tnp_IS240"/>
    <property type="match status" value="1"/>
</dbReference>
<comment type="caution">
    <text evidence="5">The sequence shown here is derived from an EMBL/GenBank/DDBJ whole genome shotgun (WGS) entry which is preliminary data.</text>
</comment>
<dbReference type="EMBL" id="PYOJ01000019">
    <property type="protein sequence ID" value="PSV88272.1"/>
    <property type="molecule type" value="Genomic_DNA"/>
</dbReference>
<evidence type="ECO:0000256" key="1">
    <source>
        <dbReference type="ARBA" id="ARBA00022578"/>
    </source>
</evidence>
<proteinExistence type="predicted"/>
<evidence type="ECO:0000259" key="4">
    <source>
        <dbReference type="Pfam" id="PF13610"/>
    </source>
</evidence>
<sequence length="245" mass="29437">MANHEFKWKHFSPEIILWCLRWYGSTPMSYANIRDMLAERGISVDRSTIYRWFIEYSPSLRKKLRHYQFINIDSSWQLDETYVKVKGKWFYLYRAIDKQGNTLDFYFSKKRNNYSAYQFLKRCLKCYALDKQPKTLNTDKHASYAHAIALLKKRGLLRKDVKHRQVKFLNNGIESDHAPIKKLIVATGGFKIRKRAWSTIQGFESLRMLNKGQFDFWLRHDERQTLVRERSAFMNRLFNIDGILQ</sequence>
<feature type="domain" description="DDE" evidence="4">
    <location>
        <begin position="74"/>
        <end position="213"/>
    </location>
</feature>
<gene>
    <name evidence="5" type="ORF">CTM89_14980</name>
</gene>
<keyword evidence="2" id="KW-0238">DNA-binding</keyword>
<organism evidence="5 6">
    <name type="scientific">Photobacterium leiognathi</name>
    <dbReference type="NCBI Taxonomy" id="553611"/>
    <lineage>
        <taxon>Bacteria</taxon>
        <taxon>Pseudomonadati</taxon>
        <taxon>Pseudomonadota</taxon>
        <taxon>Gammaproteobacteria</taxon>
        <taxon>Vibrionales</taxon>
        <taxon>Vibrionaceae</taxon>
        <taxon>Photobacterium</taxon>
    </lineage>
</organism>